<accession>A0A2M7T945</accession>
<dbReference type="GO" id="GO:0005960">
    <property type="term" value="C:glycine cleavage complex"/>
    <property type="evidence" value="ECO:0007669"/>
    <property type="project" value="InterPro"/>
</dbReference>
<comment type="caution">
    <text evidence="11">The sequence shown here is derived from an EMBL/GenBank/DDBJ whole genome shotgun (WGS) entry which is preliminary data.</text>
</comment>
<feature type="binding site" evidence="8">
    <location>
        <position position="195"/>
    </location>
    <ligand>
        <name>substrate</name>
    </ligand>
</feature>
<dbReference type="NCBIfam" id="NF001567">
    <property type="entry name" value="PRK00389.1"/>
    <property type="match status" value="1"/>
</dbReference>
<comment type="similarity">
    <text evidence="1 7">Belongs to the GcvT family.</text>
</comment>
<dbReference type="RefSeq" id="WP_286678952.1">
    <property type="nucleotide sequence ID" value="NZ_MNXI01000117.1"/>
</dbReference>
<dbReference type="PIRSF" id="PIRSF006487">
    <property type="entry name" value="GcvT"/>
    <property type="match status" value="1"/>
</dbReference>
<dbReference type="GO" id="GO:0019464">
    <property type="term" value="P:glycine decarboxylation via glycine cleavage system"/>
    <property type="evidence" value="ECO:0007669"/>
    <property type="project" value="UniProtKB-UniRule"/>
</dbReference>
<evidence type="ECO:0000256" key="5">
    <source>
        <dbReference type="ARBA" id="ARBA00031395"/>
    </source>
</evidence>
<keyword evidence="3 7" id="KW-0032">Aminotransferase</keyword>
<dbReference type="PANTHER" id="PTHR43757">
    <property type="entry name" value="AMINOMETHYLTRANSFERASE"/>
    <property type="match status" value="1"/>
</dbReference>
<dbReference type="InterPro" id="IPR006223">
    <property type="entry name" value="GcvT"/>
</dbReference>
<dbReference type="FunFam" id="4.10.1250.10:FF:000001">
    <property type="entry name" value="Aminomethyltransferase"/>
    <property type="match status" value="1"/>
</dbReference>
<evidence type="ECO:0000256" key="7">
    <source>
        <dbReference type="HAMAP-Rule" id="MF_00259"/>
    </source>
</evidence>
<dbReference type="Gene3D" id="3.30.1360.120">
    <property type="entry name" value="Probable tRNA modification gtpase trme, domain 1"/>
    <property type="match status" value="1"/>
</dbReference>
<dbReference type="SUPFAM" id="SSF101790">
    <property type="entry name" value="Aminomethyltransferase beta-barrel domain"/>
    <property type="match status" value="1"/>
</dbReference>
<evidence type="ECO:0000256" key="2">
    <source>
        <dbReference type="ARBA" id="ARBA00012616"/>
    </source>
</evidence>
<dbReference type="NCBIfam" id="TIGR00528">
    <property type="entry name" value="gcvT"/>
    <property type="match status" value="1"/>
</dbReference>
<dbReference type="InterPro" id="IPR013977">
    <property type="entry name" value="GcvT_C"/>
</dbReference>
<dbReference type="AlphaFoldDB" id="A0A2M7T945"/>
<dbReference type="SUPFAM" id="SSF103025">
    <property type="entry name" value="Folate-binding domain"/>
    <property type="match status" value="1"/>
</dbReference>
<dbReference type="FunFam" id="3.30.70.1400:FF:000001">
    <property type="entry name" value="Aminomethyltransferase"/>
    <property type="match status" value="1"/>
</dbReference>
<gene>
    <name evidence="7 11" type="primary">gcvT</name>
    <name evidence="11" type="ORF">COY37_03560</name>
</gene>
<evidence type="ECO:0000313" key="12">
    <source>
        <dbReference type="Proteomes" id="UP000230956"/>
    </source>
</evidence>
<feature type="domain" description="GCVT N-terminal" evidence="9">
    <location>
        <begin position="9"/>
        <end position="258"/>
    </location>
</feature>
<dbReference type="Pfam" id="PF01571">
    <property type="entry name" value="GCV_T"/>
    <property type="match status" value="1"/>
</dbReference>
<dbReference type="InterPro" id="IPR022903">
    <property type="entry name" value="GcvT_bac"/>
</dbReference>
<organism evidence="11 12">
    <name type="scientific">Candidatus Aquicultor secundus</name>
    <dbReference type="NCBI Taxonomy" id="1973895"/>
    <lineage>
        <taxon>Bacteria</taxon>
        <taxon>Bacillati</taxon>
        <taxon>Actinomycetota</taxon>
        <taxon>Candidatus Aquicultoria</taxon>
        <taxon>Candidatus Aquicultorales</taxon>
        <taxon>Candidatus Aquicultoraceae</taxon>
        <taxon>Candidatus Aquicultor</taxon>
    </lineage>
</organism>
<dbReference type="HAMAP" id="MF_00259">
    <property type="entry name" value="GcvT"/>
    <property type="match status" value="1"/>
</dbReference>
<dbReference type="Proteomes" id="UP000230956">
    <property type="component" value="Unassembled WGS sequence"/>
</dbReference>
<dbReference type="PANTHER" id="PTHR43757:SF2">
    <property type="entry name" value="AMINOMETHYLTRANSFERASE, MITOCHONDRIAL"/>
    <property type="match status" value="1"/>
</dbReference>
<evidence type="ECO:0000256" key="6">
    <source>
        <dbReference type="ARBA" id="ARBA00047665"/>
    </source>
</evidence>
<sequence>MLKRTLLYTEEYQLGARFTEFAGWELALYYTSIIQESMAVRMAAGLFDISHLGKIEIRGSGVTQFLQYVATADIAKLPIGKGAYTLFCNEEGGILDDEIIYRFAENDYYTVPNAARTNTILNWFKQYSSPRVELHDRTDELCLLALQGPNSPEVLRDVFKEDPGAYKRYSAKTTEVDGHTFTIMRSGYTGEDGFEIMCDPPAAKHAWTIMIAAGAKPAGLGARDTLRLEMGFPLYGNDITEGTTPLEAGLQRFVSFDKGDFVGRDALEKQLHTGIQKKLTGFIVNHGIARKGDTMLDNIGNDIGTVTSGGYSPILKQGIGLAYVKEPASEPGTPVRIKSRDKLLKAYLAERPFIKITRQGGPYSKVS</sequence>
<protein>
    <recommendedName>
        <fullName evidence="2 7">Aminomethyltransferase</fullName>
        <ecNumber evidence="2 7">2.1.2.10</ecNumber>
    </recommendedName>
    <alternativeName>
        <fullName evidence="5 7">Glycine cleavage system T protein</fullName>
    </alternativeName>
</protein>
<evidence type="ECO:0000313" key="11">
    <source>
        <dbReference type="EMBL" id="PIZ40617.1"/>
    </source>
</evidence>
<name>A0A2M7T945_9ACTN</name>
<reference evidence="12" key="1">
    <citation type="submission" date="2017-09" db="EMBL/GenBank/DDBJ databases">
        <title>Depth-based differentiation of microbial function through sediment-hosted aquifers and enrichment of novel symbionts in the deep terrestrial subsurface.</title>
        <authorList>
            <person name="Probst A.J."/>
            <person name="Ladd B."/>
            <person name="Jarett J.K."/>
            <person name="Geller-Mcgrath D.E."/>
            <person name="Sieber C.M.K."/>
            <person name="Emerson J.B."/>
            <person name="Anantharaman K."/>
            <person name="Thomas B.C."/>
            <person name="Malmstrom R."/>
            <person name="Stieglmeier M."/>
            <person name="Klingl A."/>
            <person name="Woyke T."/>
            <person name="Ryan C.M."/>
            <person name="Banfield J.F."/>
        </authorList>
    </citation>
    <scope>NUCLEOTIDE SEQUENCE [LARGE SCALE GENOMIC DNA]</scope>
</reference>
<proteinExistence type="inferred from homology"/>
<evidence type="ECO:0000256" key="3">
    <source>
        <dbReference type="ARBA" id="ARBA00022576"/>
    </source>
</evidence>
<comment type="subunit">
    <text evidence="7">The glycine cleavage system is composed of four proteins: P, T, L and H.</text>
</comment>
<dbReference type="InterPro" id="IPR028896">
    <property type="entry name" value="GcvT/YgfZ/DmdA"/>
</dbReference>
<evidence type="ECO:0000259" key="9">
    <source>
        <dbReference type="Pfam" id="PF01571"/>
    </source>
</evidence>
<dbReference type="Pfam" id="PF08669">
    <property type="entry name" value="GCV_T_C"/>
    <property type="match status" value="1"/>
</dbReference>
<keyword evidence="4 7" id="KW-0808">Transferase</keyword>
<feature type="domain" description="Aminomethyltransferase C-terminal" evidence="10">
    <location>
        <begin position="277"/>
        <end position="355"/>
    </location>
</feature>
<dbReference type="InterPro" id="IPR027266">
    <property type="entry name" value="TrmE/GcvT-like"/>
</dbReference>
<evidence type="ECO:0000256" key="1">
    <source>
        <dbReference type="ARBA" id="ARBA00008609"/>
    </source>
</evidence>
<comment type="function">
    <text evidence="7">The glycine cleavage system catalyzes the degradation of glycine.</text>
</comment>
<dbReference type="EMBL" id="PFNG01000085">
    <property type="protein sequence ID" value="PIZ40617.1"/>
    <property type="molecule type" value="Genomic_DNA"/>
</dbReference>
<dbReference type="GO" id="GO:0008483">
    <property type="term" value="F:transaminase activity"/>
    <property type="evidence" value="ECO:0007669"/>
    <property type="project" value="UniProtKB-KW"/>
</dbReference>
<evidence type="ECO:0000259" key="10">
    <source>
        <dbReference type="Pfam" id="PF08669"/>
    </source>
</evidence>
<evidence type="ECO:0000256" key="8">
    <source>
        <dbReference type="PIRSR" id="PIRSR006487-1"/>
    </source>
</evidence>
<dbReference type="GO" id="GO:0004047">
    <property type="term" value="F:aminomethyltransferase activity"/>
    <property type="evidence" value="ECO:0007669"/>
    <property type="project" value="UniProtKB-UniRule"/>
</dbReference>
<dbReference type="InterPro" id="IPR006222">
    <property type="entry name" value="GCVT_N"/>
</dbReference>
<comment type="catalytic activity">
    <reaction evidence="6 7">
        <text>N(6)-[(R)-S(8)-aminomethyldihydrolipoyl]-L-lysyl-[protein] + (6S)-5,6,7,8-tetrahydrofolate = N(6)-[(R)-dihydrolipoyl]-L-lysyl-[protein] + (6R)-5,10-methylene-5,6,7,8-tetrahydrofolate + NH4(+)</text>
        <dbReference type="Rhea" id="RHEA:16945"/>
        <dbReference type="Rhea" id="RHEA-COMP:10475"/>
        <dbReference type="Rhea" id="RHEA-COMP:10492"/>
        <dbReference type="ChEBI" id="CHEBI:15636"/>
        <dbReference type="ChEBI" id="CHEBI:28938"/>
        <dbReference type="ChEBI" id="CHEBI:57453"/>
        <dbReference type="ChEBI" id="CHEBI:83100"/>
        <dbReference type="ChEBI" id="CHEBI:83143"/>
        <dbReference type="EC" id="2.1.2.10"/>
    </reaction>
</comment>
<dbReference type="InterPro" id="IPR029043">
    <property type="entry name" value="GcvT/YgfZ_C"/>
</dbReference>
<dbReference type="EC" id="2.1.2.10" evidence="2 7"/>
<evidence type="ECO:0000256" key="4">
    <source>
        <dbReference type="ARBA" id="ARBA00022679"/>
    </source>
</evidence>